<dbReference type="GO" id="GO:0022857">
    <property type="term" value="F:transmembrane transporter activity"/>
    <property type="evidence" value="ECO:0007669"/>
    <property type="project" value="InterPro"/>
</dbReference>
<dbReference type="PROSITE" id="PS50893">
    <property type="entry name" value="ABC_TRANSPORTER_2"/>
    <property type="match status" value="1"/>
</dbReference>
<evidence type="ECO:0000256" key="1">
    <source>
        <dbReference type="ARBA" id="ARBA00022448"/>
    </source>
</evidence>
<evidence type="ECO:0000256" key="8">
    <source>
        <dbReference type="ARBA" id="ARBA00023136"/>
    </source>
</evidence>
<dbReference type="NCBIfam" id="NF010061">
    <property type="entry name" value="PRK13538.1"/>
    <property type="match status" value="1"/>
</dbReference>
<sequence length="216" mass="22455">MTPAAASVLRASGLAVSRAGRPVLQGLDLGLAPGGLLQVLGANGSGKTTLLRVLCGLASADAGTLQWHGRPLRAADPEFQQALAYLGHANGIDTDLTPAENLRFAARLAGRHADAGRRADSIARALAAHALERVAHVPVRTLSQGQRRRVALARLALAPRTLWLLDEPVTALDADSCVRFQRQLDAHLAAGGMAVIATHQLLPGGGAVLRLDRPAA</sequence>
<evidence type="ECO:0000313" key="11">
    <source>
        <dbReference type="Proteomes" id="UP000255505"/>
    </source>
</evidence>
<dbReference type="Pfam" id="PF00005">
    <property type="entry name" value="ABC_tran"/>
    <property type="match status" value="1"/>
</dbReference>
<evidence type="ECO:0000256" key="3">
    <source>
        <dbReference type="ARBA" id="ARBA00022519"/>
    </source>
</evidence>
<dbReference type="InterPro" id="IPR005895">
    <property type="entry name" value="ABC_transptr_haem_export_CcmA"/>
</dbReference>
<dbReference type="Gene3D" id="3.40.50.300">
    <property type="entry name" value="P-loop containing nucleotide triphosphate hydrolases"/>
    <property type="match status" value="1"/>
</dbReference>
<dbReference type="PROSITE" id="PS00211">
    <property type="entry name" value="ABC_TRANSPORTER_1"/>
    <property type="match status" value="1"/>
</dbReference>
<dbReference type="InterPro" id="IPR003439">
    <property type="entry name" value="ABC_transporter-like_ATP-bd"/>
</dbReference>
<name>A0A375IN00_9BURK</name>
<dbReference type="PANTHER" id="PTHR43499:SF1">
    <property type="entry name" value="ABC TRANSPORTER I FAMILY MEMBER 1"/>
    <property type="match status" value="1"/>
</dbReference>
<evidence type="ECO:0000259" key="9">
    <source>
        <dbReference type="PROSITE" id="PS50893"/>
    </source>
</evidence>
<dbReference type="GO" id="GO:0005524">
    <property type="term" value="F:ATP binding"/>
    <property type="evidence" value="ECO:0007669"/>
    <property type="project" value="UniProtKB-KW"/>
</dbReference>
<evidence type="ECO:0000256" key="2">
    <source>
        <dbReference type="ARBA" id="ARBA00022475"/>
    </source>
</evidence>
<evidence type="ECO:0000256" key="5">
    <source>
        <dbReference type="ARBA" id="ARBA00022748"/>
    </source>
</evidence>
<dbReference type="AlphaFoldDB" id="A0A375IN00"/>
<dbReference type="InterPro" id="IPR027417">
    <property type="entry name" value="P-loop_NTPase"/>
</dbReference>
<protein>
    <submittedName>
        <fullName evidence="10">Heme exporter subunit ATP-binding component of ABC superfamily</fullName>
    </submittedName>
</protein>
<dbReference type="PANTHER" id="PTHR43499">
    <property type="entry name" value="ABC TRANSPORTER I FAMILY MEMBER 1"/>
    <property type="match status" value="1"/>
</dbReference>
<geneLocation type="plasmid" evidence="10">
    <name>II</name>
</geneLocation>
<keyword evidence="6 10" id="KW-0067">ATP-binding</keyword>
<evidence type="ECO:0000256" key="6">
    <source>
        <dbReference type="ARBA" id="ARBA00022840"/>
    </source>
</evidence>
<dbReference type="RefSeq" id="WP_231942616.1">
    <property type="nucleotide sequence ID" value="NZ_LT991977.1"/>
</dbReference>
<dbReference type="SMART" id="SM00382">
    <property type="entry name" value="AAA"/>
    <property type="match status" value="1"/>
</dbReference>
<dbReference type="SUPFAM" id="SSF52540">
    <property type="entry name" value="P-loop containing nucleoside triphosphate hydrolases"/>
    <property type="match status" value="1"/>
</dbReference>
<dbReference type="NCBIfam" id="TIGR01189">
    <property type="entry name" value="ccmA"/>
    <property type="match status" value="1"/>
</dbReference>
<keyword evidence="4" id="KW-0547">Nucleotide-binding</keyword>
<proteinExistence type="predicted"/>
<keyword evidence="10" id="KW-0614">Plasmid</keyword>
<accession>A0A375IN00</accession>
<evidence type="ECO:0000256" key="7">
    <source>
        <dbReference type="ARBA" id="ARBA00022967"/>
    </source>
</evidence>
<dbReference type="Proteomes" id="UP000255505">
    <property type="component" value="Plasmid II"/>
</dbReference>
<keyword evidence="1" id="KW-0813">Transport</keyword>
<gene>
    <name evidence="10" type="primary">ccmA</name>
    <name evidence="10" type="ORF">CT19425_MP50496</name>
</gene>
<reference evidence="10 11" key="1">
    <citation type="submission" date="2018-01" db="EMBL/GenBank/DDBJ databases">
        <authorList>
            <person name="Gaut B.S."/>
            <person name="Morton B.R."/>
            <person name="Clegg M.T."/>
            <person name="Duvall M.R."/>
        </authorList>
    </citation>
    <scope>NUCLEOTIDE SEQUENCE [LARGE SCALE GENOMIC DNA]</scope>
    <source>
        <strain evidence="10">Cupriavidus taiwanensis LMG 19425</strain>
        <plasmid evidence="11">Plasmid ii</plasmid>
    </source>
</reference>
<dbReference type="GO" id="GO:0017004">
    <property type="term" value="P:cytochrome complex assembly"/>
    <property type="evidence" value="ECO:0007669"/>
    <property type="project" value="UniProtKB-KW"/>
</dbReference>
<dbReference type="InterPro" id="IPR017871">
    <property type="entry name" value="ABC_transporter-like_CS"/>
</dbReference>
<keyword evidence="5" id="KW-0201">Cytochrome c-type biogenesis</keyword>
<keyword evidence="7" id="KW-1278">Translocase</keyword>
<dbReference type="GO" id="GO:0016887">
    <property type="term" value="F:ATP hydrolysis activity"/>
    <property type="evidence" value="ECO:0007669"/>
    <property type="project" value="InterPro"/>
</dbReference>
<keyword evidence="8" id="KW-0472">Membrane</keyword>
<evidence type="ECO:0000313" key="10">
    <source>
        <dbReference type="EMBL" id="SPK75460.1"/>
    </source>
</evidence>
<dbReference type="EMBL" id="LT991977">
    <property type="protein sequence ID" value="SPK75460.1"/>
    <property type="molecule type" value="Genomic_DNA"/>
</dbReference>
<keyword evidence="2" id="KW-1003">Cell membrane</keyword>
<keyword evidence="3" id="KW-0997">Cell inner membrane</keyword>
<dbReference type="InterPro" id="IPR003593">
    <property type="entry name" value="AAA+_ATPase"/>
</dbReference>
<feature type="domain" description="ABC transporter" evidence="9">
    <location>
        <begin position="9"/>
        <end position="214"/>
    </location>
</feature>
<evidence type="ECO:0000256" key="4">
    <source>
        <dbReference type="ARBA" id="ARBA00022741"/>
    </source>
</evidence>
<organism evidence="10 11">
    <name type="scientific">Cupriavidus taiwanensis</name>
    <dbReference type="NCBI Taxonomy" id="164546"/>
    <lineage>
        <taxon>Bacteria</taxon>
        <taxon>Pseudomonadati</taxon>
        <taxon>Pseudomonadota</taxon>
        <taxon>Betaproteobacteria</taxon>
        <taxon>Burkholderiales</taxon>
        <taxon>Burkholderiaceae</taxon>
        <taxon>Cupriavidus</taxon>
    </lineage>
</organism>